<proteinExistence type="predicted"/>
<evidence type="ECO:0000313" key="2">
    <source>
        <dbReference type="Proteomes" id="UP000199569"/>
    </source>
</evidence>
<reference evidence="2" key="1">
    <citation type="submission" date="2016-10" db="EMBL/GenBank/DDBJ databases">
        <authorList>
            <person name="Varghese N."/>
            <person name="Submissions S."/>
        </authorList>
    </citation>
    <scope>NUCLEOTIDE SEQUENCE [LARGE SCALE GENOMIC DNA]</scope>
    <source>
        <strain evidence="2">CGMCC 1.7666</strain>
    </source>
</reference>
<name>A0A1G5L006_9HYPH</name>
<evidence type="ECO:0000313" key="1">
    <source>
        <dbReference type="EMBL" id="SCZ06197.1"/>
    </source>
</evidence>
<protein>
    <submittedName>
        <fullName evidence="1">Uncharacterized protein</fullName>
    </submittedName>
</protein>
<accession>A0A1G5L006</accession>
<organism evidence="1 2">
    <name type="scientific">Microvirga guangxiensis</name>
    <dbReference type="NCBI Taxonomy" id="549386"/>
    <lineage>
        <taxon>Bacteria</taxon>
        <taxon>Pseudomonadati</taxon>
        <taxon>Pseudomonadota</taxon>
        <taxon>Alphaproteobacteria</taxon>
        <taxon>Hyphomicrobiales</taxon>
        <taxon>Methylobacteriaceae</taxon>
        <taxon>Microvirga</taxon>
    </lineage>
</organism>
<dbReference type="AlphaFoldDB" id="A0A1G5L006"/>
<dbReference type="EMBL" id="FMVJ01000013">
    <property type="protein sequence ID" value="SCZ06197.1"/>
    <property type="molecule type" value="Genomic_DNA"/>
</dbReference>
<dbReference type="Proteomes" id="UP000199569">
    <property type="component" value="Unassembled WGS sequence"/>
</dbReference>
<keyword evidence="2" id="KW-1185">Reference proteome</keyword>
<gene>
    <name evidence="1" type="ORF">SAMN02927923_03776</name>
</gene>
<sequence>MLEFKSVNSACAIIGGIQMIHMMQKGQAKYTCSPGLLLAEQFERITA</sequence>